<gene>
    <name evidence="3" type="ORF">EQP59_06865</name>
</gene>
<dbReference type="Pfam" id="PF00582">
    <property type="entry name" value="Usp"/>
    <property type="match status" value="1"/>
</dbReference>
<dbReference type="InterPro" id="IPR014729">
    <property type="entry name" value="Rossmann-like_a/b/a_fold"/>
</dbReference>
<feature type="domain" description="UspA" evidence="2">
    <location>
        <begin position="12"/>
        <end position="151"/>
    </location>
</feature>
<dbReference type="CDD" id="cd00293">
    <property type="entry name" value="USP-like"/>
    <property type="match status" value="1"/>
</dbReference>
<name>A0A3R5XUT9_ORNRH</name>
<comment type="similarity">
    <text evidence="1">Belongs to the universal stress protein A family.</text>
</comment>
<proteinExistence type="inferred from homology"/>
<dbReference type="Proteomes" id="UP000287701">
    <property type="component" value="Chromosome"/>
</dbReference>
<evidence type="ECO:0000313" key="3">
    <source>
        <dbReference type="EMBL" id="QAR31072.1"/>
    </source>
</evidence>
<sequence length="158" mass="17474">MLKFRQPKISIMKKLLVPIDLSEFSKEIIDEAIKLAKISDAEVILLNVASLDVGFIVGDVGFQYLPELEETALQEDAKTLNDFTNYVNAQGVKCHSLVKQGIPVDIILEQAKEQNIDCIVIGSKGHGSLYEALVGSVCHDVIKYSKIPVHVKPNNKKD</sequence>
<dbReference type="InterPro" id="IPR006015">
    <property type="entry name" value="Universal_stress_UspA"/>
</dbReference>
<reference evidence="3 4" key="1">
    <citation type="submission" date="2019-01" db="EMBL/GenBank/DDBJ databases">
        <title>Whole Genome of Ornithobacterium rhinotracheale FARPER-174b.</title>
        <authorList>
            <person name="Tataje-Lavanda L.A."/>
            <person name="Montalvan A."/>
            <person name="Montesinos R."/>
            <person name="Zimic M."/>
            <person name="Fernandez-Sanchez M."/>
            <person name="Fernandez-Diaz M."/>
        </authorList>
    </citation>
    <scope>NUCLEOTIDE SEQUENCE [LARGE SCALE GENOMIC DNA]</scope>
    <source>
        <strain evidence="3 4">FARPER-174b</strain>
    </source>
</reference>
<dbReference type="OrthoDB" id="9788959at2"/>
<dbReference type="PANTHER" id="PTHR46268">
    <property type="entry name" value="STRESS RESPONSE PROTEIN NHAX"/>
    <property type="match status" value="1"/>
</dbReference>
<organism evidence="3 4">
    <name type="scientific">Ornithobacterium rhinotracheale</name>
    <dbReference type="NCBI Taxonomy" id="28251"/>
    <lineage>
        <taxon>Bacteria</taxon>
        <taxon>Pseudomonadati</taxon>
        <taxon>Bacteroidota</taxon>
        <taxon>Flavobacteriia</taxon>
        <taxon>Flavobacteriales</taxon>
        <taxon>Weeksellaceae</taxon>
        <taxon>Ornithobacterium</taxon>
    </lineage>
</organism>
<evidence type="ECO:0000313" key="4">
    <source>
        <dbReference type="Proteomes" id="UP000287701"/>
    </source>
</evidence>
<dbReference type="AlphaFoldDB" id="A0A3R5XUT9"/>
<accession>A0A3R5XUT9</accession>
<dbReference type="PRINTS" id="PR01438">
    <property type="entry name" value="UNVRSLSTRESS"/>
</dbReference>
<protein>
    <submittedName>
        <fullName evidence="3">Universal stress protein</fullName>
    </submittedName>
</protein>
<dbReference type="PANTHER" id="PTHR46268:SF6">
    <property type="entry name" value="UNIVERSAL STRESS PROTEIN UP12"/>
    <property type="match status" value="1"/>
</dbReference>
<dbReference type="Gene3D" id="3.40.50.620">
    <property type="entry name" value="HUPs"/>
    <property type="match status" value="1"/>
</dbReference>
<evidence type="ECO:0000256" key="1">
    <source>
        <dbReference type="ARBA" id="ARBA00008791"/>
    </source>
</evidence>
<dbReference type="EMBL" id="CP035107">
    <property type="protein sequence ID" value="QAR31072.1"/>
    <property type="molecule type" value="Genomic_DNA"/>
</dbReference>
<dbReference type="InterPro" id="IPR006016">
    <property type="entry name" value="UspA"/>
</dbReference>
<evidence type="ECO:0000259" key="2">
    <source>
        <dbReference type="Pfam" id="PF00582"/>
    </source>
</evidence>
<dbReference type="SUPFAM" id="SSF52402">
    <property type="entry name" value="Adenine nucleotide alpha hydrolases-like"/>
    <property type="match status" value="1"/>
</dbReference>